<keyword evidence="3" id="KW-0804">Transcription</keyword>
<dbReference type="SUPFAM" id="SSF47459">
    <property type="entry name" value="HLH, helix-loop-helix DNA-binding domain"/>
    <property type="match status" value="1"/>
</dbReference>
<feature type="region of interest" description="Disordered" evidence="5">
    <location>
        <begin position="169"/>
        <end position="196"/>
    </location>
</feature>
<dbReference type="Proteomes" id="UP001177140">
    <property type="component" value="Unassembled WGS sequence"/>
</dbReference>
<comment type="caution">
    <text evidence="7">The sequence shown here is derived from an EMBL/GenBank/DDBJ whole genome shotgun (WGS) entry which is preliminary data.</text>
</comment>
<accession>A0AA41VB62</accession>
<evidence type="ECO:0000256" key="4">
    <source>
        <dbReference type="ARBA" id="ARBA00023242"/>
    </source>
</evidence>
<evidence type="ECO:0000256" key="5">
    <source>
        <dbReference type="SAM" id="MobiDB-lite"/>
    </source>
</evidence>
<sequence length="451" mass="51294">MEGLDAYSSFHEEGSMNNPKSKIFDTISSWLELDDPSNIPQELQQLQDLQMLDENFFQFTNTTPNENMEYEHPYSECNLLPYSPQPDSPFLLDLHEFDNNINISQPDDHYYHPVLPGHEVILDQPVDNEAECEKYLNVMDLMVESTPEIIGVDQYFQTDSDNLTTMASVSDLPQQPRPKMQKNDNIEKPSQLSTKRHRSATIVAAAAAAATNTVLTDDDDEGEEIDDEPKRGTLNCKNLVSERNRRKRLSDQLLALRALVPNITKMDKRSVLVDALSYLRSMQQETAKIQKELKEQHLLQQRQPKLMNTAIMEEDEDEDGEHDLGDDTRPGTKTPGTTSQPKPQIIEIDIEKMEEKRFIVKITCKGSNGTAGDVFRAMESIGFDITYSALDQIEPQHFLSTAFIKFLGPSCTLVKDHIVSIRKKTPYSDYNVWTCCDHCIVTNVWALSGSR</sequence>
<feature type="region of interest" description="Disordered" evidence="5">
    <location>
        <begin position="314"/>
        <end position="344"/>
    </location>
</feature>
<dbReference type="SMART" id="SM00353">
    <property type="entry name" value="HLH"/>
    <property type="match status" value="1"/>
</dbReference>
<dbReference type="GO" id="GO:0005634">
    <property type="term" value="C:nucleus"/>
    <property type="evidence" value="ECO:0007669"/>
    <property type="project" value="UniProtKB-SubCell"/>
</dbReference>
<dbReference type="InterPro" id="IPR036638">
    <property type="entry name" value="HLH_DNA-bd_sf"/>
</dbReference>
<dbReference type="PANTHER" id="PTHR31945">
    <property type="entry name" value="TRANSCRIPTION FACTOR SCREAM2-RELATED"/>
    <property type="match status" value="1"/>
</dbReference>
<name>A0AA41VB62_PAPNU</name>
<dbReference type="EMBL" id="JAJJMA010191813">
    <property type="protein sequence ID" value="MCL7038554.1"/>
    <property type="molecule type" value="Genomic_DNA"/>
</dbReference>
<gene>
    <name evidence="7" type="ORF">MKW94_009782</name>
</gene>
<protein>
    <recommendedName>
        <fullName evidence="6">BHLH domain-containing protein</fullName>
    </recommendedName>
</protein>
<proteinExistence type="predicted"/>
<dbReference type="InterPro" id="IPR011598">
    <property type="entry name" value="bHLH_dom"/>
</dbReference>
<dbReference type="AlphaFoldDB" id="A0AA41VB62"/>
<organism evidence="7 8">
    <name type="scientific">Papaver nudicaule</name>
    <name type="common">Iceland poppy</name>
    <dbReference type="NCBI Taxonomy" id="74823"/>
    <lineage>
        <taxon>Eukaryota</taxon>
        <taxon>Viridiplantae</taxon>
        <taxon>Streptophyta</taxon>
        <taxon>Embryophyta</taxon>
        <taxon>Tracheophyta</taxon>
        <taxon>Spermatophyta</taxon>
        <taxon>Magnoliopsida</taxon>
        <taxon>Ranunculales</taxon>
        <taxon>Papaveraceae</taxon>
        <taxon>Papaveroideae</taxon>
        <taxon>Papaver</taxon>
    </lineage>
</organism>
<evidence type="ECO:0000256" key="2">
    <source>
        <dbReference type="ARBA" id="ARBA00023015"/>
    </source>
</evidence>
<keyword evidence="2" id="KW-0805">Transcription regulation</keyword>
<dbReference type="PROSITE" id="PS50888">
    <property type="entry name" value="BHLH"/>
    <property type="match status" value="1"/>
</dbReference>
<keyword evidence="8" id="KW-1185">Reference proteome</keyword>
<evidence type="ECO:0000256" key="3">
    <source>
        <dbReference type="ARBA" id="ARBA00023163"/>
    </source>
</evidence>
<evidence type="ECO:0000313" key="8">
    <source>
        <dbReference type="Proteomes" id="UP001177140"/>
    </source>
</evidence>
<dbReference type="Gene3D" id="4.10.280.10">
    <property type="entry name" value="Helix-loop-helix DNA-binding domain"/>
    <property type="match status" value="1"/>
</dbReference>
<keyword evidence="4" id="KW-0539">Nucleus</keyword>
<feature type="domain" description="BHLH" evidence="6">
    <location>
        <begin position="233"/>
        <end position="282"/>
    </location>
</feature>
<dbReference type="InterPro" id="IPR051358">
    <property type="entry name" value="TF_AMS/ICE1/BHLH6-like"/>
</dbReference>
<evidence type="ECO:0000256" key="1">
    <source>
        <dbReference type="ARBA" id="ARBA00004123"/>
    </source>
</evidence>
<comment type="subcellular location">
    <subcellularLocation>
        <location evidence="1">Nucleus</location>
    </subcellularLocation>
</comment>
<dbReference type="GO" id="GO:0046983">
    <property type="term" value="F:protein dimerization activity"/>
    <property type="evidence" value="ECO:0007669"/>
    <property type="project" value="InterPro"/>
</dbReference>
<reference evidence="7" key="1">
    <citation type="submission" date="2022-03" db="EMBL/GenBank/DDBJ databases">
        <title>A functionally conserved STORR gene fusion in Papaver species that diverged 16.8 million years ago.</title>
        <authorList>
            <person name="Catania T."/>
        </authorList>
    </citation>
    <scope>NUCLEOTIDE SEQUENCE</scope>
    <source>
        <strain evidence="7">S-191538</strain>
    </source>
</reference>
<dbReference type="PANTHER" id="PTHR31945:SF26">
    <property type="entry name" value="TRANSCRIPTION FACTOR BHLH35"/>
    <property type="match status" value="1"/>
</dbReference>
<dbReference type="Pfam" id="PF00010">
    <property type="entry name" value="HLH"/>
    <property type="match status" value="1"/>
</dbReference>
<dbReference type="GO" id="GO:0003700">
    <property type="term" value="F:DNA-binding transcription factor activity"/>
    <property type="evidence" value="ECO:0007669"/>
    <property type="project" value="TreeGrafter"/>
</dbReference>
<evidence type="ECO:0000313" key="7">
    <source>
        <dbReference type="EMBL" id="MCL7038554.1"/>
    </source>
</evidence>
<dbReference type="GO" id="GO:0043565">
    <property type="term" value="F:sequence-specific DNA binding"/>
    <property type="evidence" value="ECO:0007669"/>
    <property type="project" value="TreeGrafter"/>
</dbReference>
<evidence type="ECO:0000259" key="6">
    <source>
        <dbReference type="PROSITE" id="PS50888"/>
    </source>
</evidence>